<dbReference type="SUPFAM" id="SSF57667">
    <property type="entry name" value="beta-beta-alpha zinc fingers"/>
    <property type="match status" value="2"/>
</dbReference>
<dbReference type="PANTHER" id="PTHR23235">
    <property type="entry name" value="KRUEPPEL-LIKE TRANSCRIPTION FACTOR"/>
    <property type="match status" value="1"/>
</dbReference>
<dbReference type="AlphaFoldDB" id="A0AAV1GA73"/>
<dbReference type="GO" id="GO:0005634">
    <property type="term" value="C:nucleus"/>
    <property type="evidence" value="ECO:0007669"/>
    <property type="project" value="UniProtKB-SubCell"/>
</dbReference>
<dbReference type="PROSITE" id="PS50157">
    <property type="entry name" value="ZINC_FINGER_C2H2_2"/>
    <property type="match status" value="4"/>
</dbReference>
<protein>
    <submittedName>
        <fullName evidence="10">Zinc finger protein 436-like</fullName>
    </submittedName>
</protein>
<dbReference type="Pfam" id="PF00096">
    <property type="entry name" value="zf-C2H2"/>
    <property type="match status" value="4"/>
</dbReference>
<dbReference type="SMART" id="SM00355">
    <property type="entry name" value="ZnF_C2H2"/>
    <property type="match status" value="4"/>
</dbReference>
<keyword evidence="3" id="KW-0677">Repeat</keyword>
<dbReference type="InterPro" id="IPR013087">
    <property type="entry name" value="Znf_C2H2_type"/>
</dbReference>
<evidence type="ECO:0000256" key="1">
    <source>
        <dbReference type="ARBA" id="ARBA00004123"/>
    </source>
</evidence>
<feature type="domain" description="C2H2-type" evidence="9">
    <location>
        <begin position="272"/>
        <end position="294"/>
    </location>
</feature>
<evidence type="ECO:0000256" key="2">
    <source>
        <dbReference type="ARBA" id="ARBA00022723"/>
    </source>
</evidence>
<feature type="compositionally biased region" description="Basic and acidic residues" evidence="8">
    <location>
        <begin position="76"/>
        <end position="102"/>
    </location>
</feature>
<evidence type="ECO:0000259" key="9">
    <source>
        <dbReference type="PROSITE" id="PS50157"/>
    </source>
</evidence>
<dbReference type="PROSITE" id="PS00028">
    <property type="entry name" value="ZINC_FINGER_C2H2_1"/>
    <property type="match status" value="4"/>
</dbReference>
<organism evidence="10 11">
    <name type="scientific">Xyrichtys novacula</name>
    <name type="common">Pearly razorfish</name>
    <name type="synonym">Hemipteronotus novacula</name>
    <dbReference type="NCBI Taxonomy" id="13765"/>
    <lineage>
        <taxon>Eukaryota</taxon>
        <taxon>Metazoa</taxon>
        <taxon>Chordata</taxon>
        <taxon>Craniata</taxon>
        <taxon>Vertebrata</taxon>
        <taxon>Euteleostomi</taxon>
        <taxon>Actinopterygii</taxon>
        <taxon>Neopterygii</taxon>
        <taxon>Teleostei</taxon>
        <taxon>Neoteleostei</taxon>
        <taxon>Acanthomorphata</taxon>
        <taxon>Eupercaria</taxon>
        <taxon>Labriformes</taxon>
        <taxon>Labridae</taxon>
        <taxon>Xyrichtys</taxon>
    </lineage>
</organism>
<comment type="subcellular location">
    <subcellularLocation>
        <location evidence="1">Nucleus</location>
    </subcellularLocation>
</comment>
<keyword evidence="11" id="KW-1185">Reference proteome</keyword>
<dbReference type="Proteomes" id="UP001178508">
    <property type="component" value="Chromosome 12"/>
</dbReference>
<feature type="domain" description="C2H2-type" evidence="9">
    <location>
        <begin position="216"/>
        <end position="243"/>
    </location>
</feature>
<evidence type="ECO:0000256" key="6">
    <source>
        <dbReference type="ARBA" id="ARBA00023242"/>
    </source>
</evidence>
<sequence>MEVSSVDGLKMFVNERLTAAAEEIFGVFEKTLFVYQEEIVRQRRLLDAVLKPEIRLQKTDPPLPSRGYESVLLDHSNSDQECSTHLDQADPEPRIKQEREEASTSYEDDLFIVHEDAEPSKLSPNREGSSTSEAKIQLLDHGRTRSAAVQEPQSNYSDGWIQSELDRDNFFEADLNGDQHFRAGDRPHICCICGKSFKIKAKLKLHMRVHTGEKLFRCMFCKKEFAFNSSLSRHLRVHTGEKPYECSLCGKRFNVSTTLKVHYRVHTGEKPYKCMSCDKAFTTCSNLKKHMVSHDKMGNSSLYSESY</sequence>
<dbReference type="FunFam" id="3.30.160.60:FF:002004">
    <property type="entry name" value="Zinc finger protein 473"/>
    <property type="match status" value="1"/>
</dbReference>
<evidence type="ECO:0000256" key="3">
    <source>
        <dbReference type="ARBA" id="ARBA00022737"/>
    </source>
</evidence>
<feature type="domain" description="C2H2-type" evidence="9">
    <location>
        <begin position="188"/>
        <end position="215"/>
    </location>
</feature>
<keyword evidence="4 7" id="KW-0863">Zinc-finger</keyword>
<keyword evidence="5" id="KW-0862">Zinc</keyword>
<evidence type="ECO:0000256" key="8">
    <source>
        <dbReference type="SAM" id="MobiDB-lite"/>
    </source>
</evidence>
<evidence type="ECO:0000256" key="4">
    <source>
        <dbReference type="ARBA" id="ARBA00022771"/>
    </source>
</evidence>
<dbReference type="GO" id="GO:0000981">
    <property type="term" value="F:DNA-binding transcription factor activity, RNA polymerase II-specific"/>
    <property type="evidence" value="ECO:0007669"/>
    <property type="project" value="TreeGrafter"/>
</dbReference>
<dbReference type="FunFam" id="3.30.160.60:FF:000145">
    <property type="entry name" value="Zinc finger protein 574"/>
    <property type="match status" value="1"/>
</dbReference>
<dbReference type="EMBL" id="OY660875">
    <property type="protein sequence ID" value="CAJ1069167.1"/>
    <property type="molecule type" value="Genomic_DNA"/>
</dbReference>
<keyword evidence="6" id="KW-0539">Nucleus</keyword>
<reference evidence="10" key="1">
    <citation type="submission" date="2023-08" db="EMBL/GenBank/DDBJ databases">
        <authorList>
            <person name="Alioto T."/>
            <person name="Alioto T."/>
            <person name="Gomez Garrido J."/>
        </authorList>
    </citation>
    <scope>NUCLEOTIDE SEQUENCE</scope>
</reference>
<evidence type="ECO:0000313" key="10">
    <source>
        <dbReference type="EMBL" id="CAJ1069167.1"/>
    </source>
</evidence>
<dbReference type="Gene3D" id="3.30.160.60">
    <property type="entry name" value="Classic Zinc Finger"/>
    <property type="match status" value="4"/>
</dbReference>
<dbReference type="FunFam" id="3.30.160.60:FF:002343">
    <property type="entry name" value="Zinc finger protein 33A"/>
    <property type="match status" value="1"/>
</dbReference>
<evidence type="ECO:0000313" key="11">
    <source>
        <dbReference type="Proteomes" id="UP001178508"/>
    </source>
</evidence>
<feature type="region of interest" description="Disordered" evidence="8">
    <location>
        <begin position="76"/>
        <end position="104"/>
    </location>
</feature>
<gene>
    <name evidence="10" type="ORF">XNOV1_A041537</name>
</gene>
<evidence type="ECO:0000256" key="5">
    <source>
        <dbReference type="ARBA" id="ARBA00022833"/>
    </source>
</evidence>
<name>A0AAV1GA73_XYRNO</name>
<proteinExistence type="predicted"/>
<dbReference type="InterPro" id="IPR036236">
    <property type="entry name" value="Znf_C2H2_sf"/>
</dbReference>
<dbReference type="GO" id="GO:0008270">
    <property type="term" value="F:zinc ion binding"/>
    <property type="evidence" value="ECO:0007669"/>
    <property type="project" value="UniProtKB-KW"/>
</dbReference>
<evidence type="ECO:0000256" key="7">
    <source>
        <dbReference type="PROSITE-ProRule" id="PRU00042"/>
    </source>
</evidence>
<dbReference type="PANTHER" id="PTHR23235:SF120">
    <property type="entry name" value="KRUPPEL-LIKE FACTOR 15"/>
    <property type="match status" value="1"/>
</dbReference>
<feature type="domain" description="C2H2-type" evidence="9">
    <location>
        <begin position="244"/>
        <end position="271"/>
    </location>
</feature>
<dbReference type="FunFam" id="3.30.160.60:FF:000260">
    <property type="entry name" value="Spalt-like transcription factor 1"/>
    <property type="match status" value="1"/>
</dbReference>
<keyword evidence="2" id="KW-0479">Metal-binding</keyword>
<accession>A0AAV1GA73</accession>
<dbReference type="GO" id="GO:0000978">
    <property type="term" value="F:RNA polymerase II cis-regulatory region sequence-specific DNA binding"/>
    <property type="evidence" value="ECO:0007669"/>
    <property type="project" value="TreeGrafter"/>
</dbReference>